<dbReference type="PROSITE" id="PS00109">
    <property type="entry name" value="PROTEIN_KINASE_TYR"/>
    <property type="match status" value="1"/>
</dbReference>
<dbReference type="PANTHER" id="PTHR48053">
    <property type="entry name" value="LEUCINE RICH REPEAT FAMILY PROTEIN, EXPRESSED"/>
    <property type="match status" value="1"/>
</dbReference>
<evidence type="ECO:0000256" key="7">
    <source>
        <dbReference type="ARBA" id="ARBA00022527"/>
    </source>
</evidence>
<keyword evidence="11 26" id="KW-0812">Transmembrane</keyword>
<evidence type="ECO:0000256" key="15">
    <source>
        <dbReference type="ARBA" id="ARBA00022777"/>
    </source>
</evidence>
<keyword evidence="17" id="KW-0067">ATP-binding</keyword>
<evidence type="ECO:0000256" key="21">
    <source>
        <dbReference type="ARBA" id="ARBA00023170"/>
    </source>
</evidence>
<dbReference type="FunFam" id="3.30.200.20:FF:000309">
    <property type="entry name" value="Leucine-rich repeat receptor protein kinase MSP1"/>
    <property type="match status" value="1"/>
</dbReference>
<evidence type="ECO:0000256" key="9">
    <source>
        <dbReference type="ARBA" id="ARBA00022614"/>
    </source>
</evidence>
<dbReference type="Gramene" id="PSAT_LOCUS12748_t1">
    <property type="protein sequence ID" value="CAL5192885.1"/>
    <property type="gene ID" value="PSAT_LOCUS12748"/>
</dbReference>
<dbReference type="FunFam" id="1.10.510.10:FF:000445">
    <property type="entry name" value="MDIS1-interacting receptor like kinase 2"/>
    <property type="match status" value="1"/>
</dbReference>
<keyword evidence="10" id="KW-0808">Transferase</keyword>
<evidence type="ECO:0000256" key="19">
    <source>
        <dbReference type="ARBA" id="ARBA00023136"/>
    </source>
</evidence>
<proteinExistence type="inferred from homology"/>
<keyword evidence="30" id="KW-1185">Reference proteome</keyword>
<feature type="signal peptide" evidence="27">
    <location>
        <begin position="1"/>
        <end position="27"/>
    </location>
</feature>
<evidence type="ECO:0000256" key="17">
    <source>
        <dbReference type="ARBA" id="ARBA00022840"/>
    </source>
</evidence>
<dbReference type="PANTHER" id="PTHR48053:SF124">
    <property type="entry name" value="LRR RECEPTOR-LIKE KINASE FAMILY PROTEIN"/>
    <property type="match status" value="1"/>
</dbReference>
<evidence type="ECO:0000256" key="10">
    <source>
        <dbReference type="ARBA" id="ARBA00022679"/>
    </source>
</evidence>
<evidence type="ECO:0000256" key="6">
    <source>
        <dbReference type="ARBA" id="ARBA00022525"/>
    </source>
</evidence>
<keyword evidence="8" id="KW-0597">Phosphoprotein</keyword>
<comment type="caution">
    <text evidence="29">The sequence shown here is derived from an EMBL/GenBank/DDBJ whole genome shotgun (WGS) entry which is preliminary data.</text>
</comment>
<evidence type="ECO:0000256" key="14">
    <source>
        <dbReference type="ARBA" id="ARBA00022741"/>
    </source>
</evidence>
<dbReference type="GO" id="GO:0006952">
    <property type="term" value="P:defense response"/>
    <property type="evidence" value="ECO:0007669"/>
    <property type="project" value="UniProtKB-KW"/>
</dbReference>
<feature type="domain" description="Protein kinase" evidence="28">
    <location>
        <begin position="773"/>
        <end position="1047"/>
    </location>
</feature>
<dbReference type="InterPro" id="IPR000719">
    <property type="entry name" value="Prot_kinase_dom"/>
</dbReference>
<evidence type="ECO:0000256" key="8">
    <source>
        <dbReference type="ARBA" id="ARBA00022553"/>
    </source>
</evidence>
<accession>A0A9D4XXN5</accession>
<sequence length="1065" mass="117515">MVPPTFIMIPFIILFVLSTLQLPQAVAQATETEAQALLKWKHTFDNHTQTLLSNWINNTNPCTWRGIQCHKSKSISTINFENFGLKGTLHSLTFSSLPNLITLNIYSNHFYGTIPPQIGNMSKINTLNFSQNPIEGSIPQEIFTLKSLQKLDFSFCKLSGAISSSIGNLSNLSYLDLGHNDFSGGSIPPEIGKLNKLGFLSIPKSNLIGSIPQEIGLLTNLTYIDFSFNSISGVIPETIGNLSKLNILVLSNNTKLSGPIPHSLWNLSSLNVIYFDKMNLSGSISDSIQNLVNLNELALDLNRLSGSIPSTIGKLKNLFTLYLSTNRLSGSIPESIGNLINLEILSLQENNLSGTIPDSIGNLKWLTTFEVATNKLYGRIPSGLYNITDWYSFVVSGNDFVGHLPSQICSGGRLRYFNADYNRFTGPVPTSLKNCSSIERITLEMNQIEGDISQDFGVYPKLRYLDMSDNKFHGHISTNWEKSLDLDTFKISYNNISGVIPLELIGLTKLGRLHLSSNQLTGKLPKELGKMTTLVELKISNNHFTGNIPTEIGLLQRLEELDLGGNKLSGTIPEEVVRLSRLRKLNLSRNKLEGSIPYQFGSSLGSLDLSGNFLNGKIPTALGSLVQLSMLNLSHNMLSGAIPLNFERNLVFVNISDNQLEGPLPKIPAFLSASFESFKNNKDLCGNITGLDPCSTSHSRKSKNVLRSVLIALGALILVVCGVGISMCILCGRKPAKEESQTENETQRGVLFSIWSHDGKMMFENIIEATENFDDKHLIGVGSQGNVYKAELSSDLVVAVKKLHSVTDETKSYFSSKSFTSEIETLTGIKHRNIIKLHGFCSHSKFSFLVYKFMEGGSLDQILNNDTQATAFDWEKRVNVVKGVANALSYLHHDCLPPIIHRDISSKNVLLNLDYEAHVSDFGTAKFLKPGLPSYTHFAGTFGYAAPELAQTMEVNEKCDVYSFGVLALEIIMGKHPGDLISLFLSPSTRSMADNMLLKDVLDQRPQQVMKPIDEEVILIARLALACLSQKPRSRPTMEQVSKMLAIGKTPLGNQLHMIRLGQLQ</sequence>
<keyword evidence="12 27" id="KW-0732">Signal</keyword>
<protein>
    <recommendedName>
        <fullName evidence="4">non-specific serine/threonine protein kinase</fullName>
        <ecNumber evidence="4">2.7.11.1</ecNumber>
    </recommendedName>
</protein>
<dbReference type="InterPro" id="IPR055414">
    <property type="entry name" value="LRR_R13L4/SHOC2-like"/>
</dbReference>
<dbReference type="SMART" id="SM00369">
    <property type="entry name" value="LRR_TYP"/>
    <property type="match status" value="9"/>
</dbReference>
<dbReference type="InterPro" id="IPR051716">
    <property type="entry name" value="Plant_RL_S/T_kinase"/>
</dbReference>
<dbReference type="Gene3D" id="3.30.200.20">
    <property type="entry name" value="Phosphorylase Kinase, domain 1"/>
    <property type="match status" value="1"/>
</dbReference>
<organism evidence="29 30">
    <name type="scientific">Pisum sativum</name>
    <name type="common">Garden pea</name>
    <name type="synonym">Lathyrus oleraceus</name>
    <dbReference type="NCBI Taxonomy" id="3888"/>
    <lineage>
        <taxon>Eukaryota</taxon>
        <taxon>Viridiplantae</taxon>
        <taxon>Streptophyta</taxon>
        <taxon>Embryophyta</taxon>
        <taxon>Tracheophyta</taxon>
        <taxon>Spermatophyta</taxon>
        <taxon>Magnoliopsida</taxon>
        <taxon>eudicotyledons</taxon>
        <taxon>Gunneridae</taxon>
        <taxon>Pentapetalae</taxon>
        <taxon>rosids</taxon>
        <taxon>fabids</taxon>
        <taxon>Fabales</taxon>
        <taxon>Fabaceae</taxon>
        <taxon>Papilionoideae</taxon>
        <taxon>50 kb inversion clade</taxon>
        <taxon>NPAAA clade</taxon>
        <taxon>Hologalegina</taxon>
        <taxon>IRL clade</taxon>
        <taxon>Fabeae</taxon>
        <taxon>Lathyrus</taxon>
    </lineage>
</organism>
<dbReference type="Pfam" id="PF13855">
    <property type="entry name" value="LRR_8"/>
    <property type="match status" value="1"/>
</dbReference>
<dbReference type="InterPro" id="IPR013210">
    <property type="entry name" value="LRR_N_plant-typ"/>
</dbReference>
<dbReference type="Gramene" id="Psat03G0329600-T1">
    <property type="protein sequence ID" value="KAI5428238.1"/>
    <property type="gene ID" value="KIW84_033296"/>
</dbReference>
<dbReference type="InterPro" id="IPR003591">
    <property type="entry name" value="Leu-rich_rpt_typical-subtyp"/>
</dbReference>
<reference evidence="29 30" key="1">
    <citation type="journal article" date="2022" name="Nat. Genet.">
        <title>Improved pea reference genome and pan-genome highlight genomic features and evolutionary characteristics.</title>
        <authorList>
            <person name="Yang T."/>
            <person name="Liu R."/>
            <person name="Luo Y."/>
            <person name="Hu S."/>
            <person name="Wang D."/>
            <person name="Wang C."/>
            <person name="Pandey M.K."/>
            <person name="Ge S."/>
            <person name="Xu Q."/>
            <person name="Li N."/>
            <person name="Li G."/>
            <person name="Huang Y."/>
            <person name="Saxena R.K."/>
            <person name="Ji Y."/>
            <person name="Li M."/>
            <person name="Yan X."/>
            <person name="He Y."/>
            <person name="Liu Y."/>
            <person name="Wang X."/>
            <person name="Xiang C."/>
            <person name="Varshney R.K."/>
            <person name="Ding H."/>
            <person name="Gao S."/>
            <person name="Zong X."/>
        </authorList>
    </citation>
    <scope>NUCLEOTIDE SEQUENCE [LARGE SCALE GENOMIC DNA]</scope>
    <source>
        <strain evidence="29 30">cv. Zhongwan 6</strain>
    </source>
</reference>
<comment type="subcellular location">
    <subcellularLocation>
        <location evidence="1">Membrane</location>
        <topology evidence="1">Peripheral membrane protein</topology>
    </subcellularLocation>
    <subcellularLocation>
        <location evidence="3">Membrane</location>
        <topology evidence="3">Single-pass type I membrane protein</topology>
    </subcellularLocation>
    <subcellularLocation>
        <location evidence="2">Secreted</location>
        <location evidence="2">Cell wall</location>
    </subcellularLocation>
</comment>
<gene>
    <name evidence="29" type="ORF">KIW84_033296</name>
</gene>
<dbReference type="GO" id="GO:0016020">
    <property type="term" value="C:membrane"/>
    <property type="evidence" value="ECO:0007669"/>
    <property type="project" value="UniProtKB-SubCell"/>
</dbReference>
<dbReference type="EMBL" id="JAMSHJ010000003">
    <property type="protein sequence ID" value="KAI5428238.1"/>
    <property type="molecule type" value="Genomic_DNA"/>
</dbReference>
<dbReference type="SUPFAM" id="SSF52058">
    <property type="entry name" value="L domain-like"/>
    <property type="match status" value="1"/>
</dbReference>
<keyword evidence="18 26" id="KW-1133">Transmembrane helix</keyword>
<dbReference type="SUPFAM" id="SSF56112">
    <property type="entry name" value="Protein kinase-like (PK-like)"/>
    <property type="match status" value="1"/>
</dbReference>
<keyword evidence="21" id="KW-0675">Receptor</keyword>
<dbReference type="Proteomes" id="UP001058974">
    <property type="component" value="Chromosome 3"/>
</dbReference>
<dbReference type="PROSITE" id="PS50011">
    <property type="entry name" value="PROTEIN_KINASE_DOM"/>
    <property type="match status" value="1"/>
</dbReference>
<evidence type="ECO:0000313" key="30">
    <source>
        <dbReference type="Proteomes" id="UP001058974"/>
    </source>
</evidence>
<evidence type="ECO:0000259" key="28">
    <source>
        <dbReference type="PROSITE" id="PS50011"/>
    </source>
</evidence>
<evidence type="ECO:0000256" key="11">
    <source>
        <dbReference type="ARBA" id="ARBA00022692"/>
    </source>
</evidence>
<dbReference type="Pfam" id="PF08263">
    <property type="entry name" value="LRRNT_2"/>
    <property type="match status" value="1"/>
</dbReference>
<dbReference type="SMART" id="SM00365">
    <property type="entry name" value="LRR_SD22"/>
    <property type="match status" value="5"/>
</dbReference>
<dbReference type="Pfam" id="PF23598">
    <property type="entry name" value="LRR_14"/>
    <property type="match status" value="1"/>
</dbReference>
<evidence type="ECO:0000256" key="26">
    <source>
        <dbReference type="SAM" id="Phobius"/>
    </source>
</evidence>
<keyword evidence="6" id="KW-0964">Secreted</keyword>
<keyword evidence="9" id="KW-0433">Leucine-rich repeat</keyword>
<evidence type="ECO:0000256" key="3">
    <source>
        <dbReference type="ARBA" id="ARBA00004479"/>
    </source>
</evidence>
<evidence type="ECO:0000256" key="1">
    <source>
        <dbReference type="ARBA" id="ARBA00004170"/>
    </source>
</evidence>
<dbReference type="Gene3D" id="3.80.10.10">
    <property type="entry name" value="Ribonuclease Inhibitor"/>
    <property type="match status" value="4"/>
</dbReference>
<keyword evidence="22" id="KW-0325">Glycoprotein</keyword>
<keyword evidence="20" id="KW-1015">Disulfide bond</keyword>
<keyword evidence="5" id="KW-0134">Cell wall</keyword>
<dbReference type="Pfam" id="PF00560">
    <property type="entry name" value="LRR_1"/>
    <property type="match status" value="6"/>
</dbReference>
<dbReference type="OrthoDB" id="676979at2759"/>
<dbReference type="InterPro" id="IPR032675">
    <property type="entry name" value="LRR_dom_sf"/>
</dbReference>
<dbReference type="InterPro" id="IPR008266">
    <property type="entry name" value="Tyr_kinase_AS"/>
</dbReference>
<dbReference type="Pfam" id="PF00069">
    <property type="entry name" value="Pkinase"/>
    <property type="match status" value="1"/>
</dbReference>
<feature type="chain" id="PRO_5039699760" description="non-specific serine/threonine protein kinase" evidence="27">
    <location>
        <begin position="28"/>
        <end position="1065"/>
    </location>
</feature>
<keyword evidence="13" id="KW-0677">Repeat</keyword>
<dbReference type="InterPro" id="IPR011009">
    <property type="entry name" value="Kinase-like_dom_sf"/>
</dbReference>
<dbReference type="GO" id="GO:0009653">
    <property type="term" value="P:anatomical structure morphogenesis"/>
    <property type="evidence" value="ECO:0007669"/>
    <property type="project" value="UniProtKB-ARBA"/>
</dbReference>
<dbReference type="SUPFAM" id="SSF52047">
    <property type="entry name" value="RNI-like"/>
    <property type="match status" value="1"/>
</dbReference>
<keyword evidence="14" id="KW-0547">Nucleotide-binding</keyword>
<evidence type="ECO:0000256" key="22">
    <source>
        <dbReference type="ARBA" id="ARBA00023180"/>
    </source>
</evidence>
<dbReference type="FunFam" id="3.80.10.10:FF:000400">
    <property type="entry name" value="Nuclear pore complex protein NUP107"/>
    <property type="match status" value="1"/>
</dbReference>
<evidence type="ECO:0000256" key="16">
    <source>
        <dbReference type="ARBA" id="ARBA00022821"/>
    </source>
</evidence>
<dbReference type="GO" id="GO:0004674">
    <property type="term" value="F:protein serine/threonine kinase activity"/>
    <property type="evidence" value="ECO:0007669"/>
    <property type="project" value="UniProtKB-KW"/>
</dbReference>
<dbReference type="FunFam" id="3.80.10.10:FF:000095">
    <property type="entry name" value="LRR receptor-like serine/threonine-protein kinase GSO1"/>
    <property type="match status" value="2"/>
</dbReference>
<name>A0A9D4XXN5_PEA</name>
<keyword evidence="15" id="KW-0418">Kinase</keyword>
<evidence type="ECO:0000256" key="18">
    <source>
        <dbReference type="ARBA" id="ARBA00022989"/>
    </source>
</evidence>
<dbReference type="GO" id="GO:0099402">
    <property type="term" value="P:plant organ development"/>
    <property type="evidence" value="ECO:0007669"/>
    <property type="project" value="UniProtKB-ARBA"/>
</dbReference>
<dbReference type="Gramene" id="Psat0s1268g0080.1">
    <property type="protein sequence ID" value="Psat0s1268g0080.1.cds"/>
    <property type="gene ID" value="Psat0s1268g0080"/>
</dbReference>
<evidence type="ECO:0000256" key="25">
    <source>
        <dbReference type="ARBA" id="ARBA00048679"/>
    </source>
</evidence>
<evidence type="ECO:0000256" key="12">
    <source>
        <dbReference type="ARBA" id="ARBA00022729"/>
    </source>
</evidence>
<keyword evidence="7" id="KW-0723">Serine/threonine-protein kinase</keyword>
<evidence type="ECO:0000256" key="23">
    <source>
        <dbReference type="ARBA" id="ARBA00038043"/>
    </source>
</evidence>
<evidence type="ECO:0000256" key="4">
    <source>
        <dbReference type="ARBA" id="ARBA00012513"/>
    </source>
</evidence>
<dbReference type="EC" id="2.7.11.1" evidence="4"/>
<evidence type="ECO:0000313" key="29">
    <source>
        <dbReference type="EMBL" id="KAI5428238.1"/>
    </source>
</evidence>
<dbReference type="Gene3D" id="1.10.510.10">
    <property type="entry name" value="Transferase(Phosphotransferase) domain 1"/>
    <property type="match status" value="1"/>
</dbReference>
<evidence type="ECO:0000256" key="24">
    <source>
        <dbReference type="ARBA" id="ARBA00047899"/>
    </source>
</evidence>
<evidence type="ECO:0000256" key="5">
    <source>
        <dbReference type="ARBA" id="ARBA00022512"/>
    </source>
</evidence>
<feature type="transmembrane region" description="Helical" evidence="26">
    <location>
        <begin position="709"/>
        <end position="731"/>
    </location>
</feature>
<evidence type="ECO:0000256" key="13">
    <source>
        <dbReference type="ARBA" id="ARBA00022737"/>
    </source>
</evidence>
<dbReference type="InterPro" id="IPR001611">
    <property type="entry name" value="Leu-rich_rpt"/>
</dbReference>
<dbReference type="GO" id="GO:0005524">
    <property type="term" value="F:ATP binding"/>
    <property type="evidence" value="ECO:0007669"/>
    <property type="project" value="UniProtKB-KW"/>
</dbReference>
<keyword evidence="19 26" id="KW-0472">Membrane</keyword>
<evidence type="ECO:0000256" key="2">
    <source>
        <dbReference type="ARBA" id="ARBA00004191"/>
    </source>
</evidence>
<comment type="similarity">
    <text evidence="23">Belongs to the polygalacturonase-inhibiting protein family.</text>
</comment>
<keyword evidence="16" id="KW-0611">Plant defense</keyword>
<dbReference type="AlphaFoldDB" id="A0A9D4XXN5"/>
<evidence type="ECO:0000256" key="27">
    <source>
        <dbReference type="SAM" id="SignalP"/>
    </source>
</evidence>
<evidence type="ECO:0000256" key="20">
    <source>
        <dbReference type="ARBA" id="ARBA00023157"/>
    </source>
</evidence>
<comment type="catalytic activity">
    <reaction evidence="25">
        <text>L-seryl-[protein] + ATP = O-phospho-L-seryl-[protein] + ADP + H(+)</text>
        <dbReference type="Rhea" id="RHEA:17989"/>
        <dbReference type="Rhea" id="RHEA-COMP:9863"/>
        <dbReference type="Rhea" id="RHEA-COMP:11604"/>
        <dbReference type="ChEBI" id="CHEBI:15378"/>
        <dbReference type="ChEBI" id="CHEBI:29999"/>
        <dbReference type="ChEBI" id="CHEBI:30616"/>
        <dbReference type="ChEBI" id="CHEBI:83421"/>
        <dbReference type="ChEBI" id="CHEBI:456216"/>
        <dbReference type="EC" id="2.7.11.1"/>
    </reaction>
</comment>
<comment type="catalytic activity">
    <reaction evidence="24">
        <text>L-threonyl-[protein] + ATP = O-phospho-L-threonyl-[protein] + ADP + H(+)</text>
        <dbReference type="Rhea" id="RHEA:46608"/>
        <dbReference type="Rhea" id="RHEA-COMP:11060"/>
        <dbReference type="Rhea" id="RHEA-COMP:11605"/>
        <dbReference type="ChEBI" id="CHEBI:15378"/>
        <dbReference type="ChEBI" id="CHEBI:30013"/>
        <dbReference type="ChEBI" id="CHEBI:30616"/>
        <dbReference type="ChEBI" id="CHEBI:61977"/>
        <dbReference type="ChEBI" id="CHEBI:456216"/>
        <dbReference type="EC" id="2.7.11.1"/>
    </reaction>
</comment>